<dbReference type="PANTHER" id="PTHR23534:SF1">
    <property type="entry name" value="MAJOR FACILITATOR SUPERFAMILY PROTEIN"/>
    <property type="match status" value="1"/>
</dbReference>
<feature type="transmembrane region" description="Helical" evidence="4">
    <location>
        <begin position="369"/>
        <end position="389"/>
    </location>
</feature>
<gene>
    <name evidence="6" type="ORF">CKO21_15555</name>
</gene>
<feature type="transmembrane region" description="Helical" evidence="4">
    <location>
        <begin position="342"/>
        <end position="363"/>
    </location>
</feature>
<feature type="transmembrane region" description="Helical" evidence="4">
    <location>
        <begin position="139"/>
        <end position="158"/>
    </location>
</feature>
<dbReference type="InterPro" id="IPR020846">
    <property type="entry name" value="MFS_dom"/>
</dbReference>
<evidence type="ECO:0000313" key="7">
    <source>
        <dbReference type="Proteomes" id="UP000778970"/>
    </source>
</evidence>
<dbReference type="PANTHER" id="PTHR23534">
    <property type="entry name" value="MFS PERMEASE"/>
    <property type="match status" value="1"/>
</dbReference>
<dbReference type="SUPFAM" id="SSF103473">
    <property type="entry name" value="MFS general substrate transporter"/>
    <property type="match status" value="1"/>
</dbReference>
<protein>
    <submittedName>
        <fullName evidence="6">MFS transporter</fullName>
    </submittedName>
</protein>
<keyword evidence="7" id="KW-1185">Reference proteome</keyword>
<evidence type="ECO:0000256" key="4">
    <source>
        <dbReference type="SAM" id="Phobius"/>
    </source>
</evidence>
<dbReference type="InterPro" id="IPR011701">
    <property type="entry name" value="MFS"/>
</dbReference>
<dbReference type="EMBL" id="NRRE01000028">
    <property type="protein sequence ID" value="MBK1698663.1"/>
    <property type="molecule type" value="Genomic_DNA"/>
</dbReference>
<comment type="caution">
    <text evidence="6">The sequence shown here is derived from an EMBL/GenBank/DDBJ whole genome shotgun (WGS) entry which is preliminary data.</text>
</comment>
<name>A0A934QK75_9PROT</name>
<accession>A0A934QK75</accession>
<dbReference type="GO" id="GO:0022857">
    <property type="term" value="F:transmembrane transporter activity"/>
    <property type="evidence" value="ECO:0007669"/>
    <property type="project" value="InterPro"/>
</dbReference>
<dbReference type="InterPro" id="IPR036259">
    <property type="entry name" value="MFS_trans_sf"/>
</dbReference>
<feature type="transmembrane region" description="Helical" evidence="4">
    <location>
        <begin position="281"/>
        <end position="300"/>
    </location>
</feature>
<feature type="transmembrane region" description="Helical" evidence="4">
    <location>
        <begin position="43"/>
        <end position="65"/>
    </location>
</feature>
<feature type="transmembrane region" description="Helical" evidence="4">
    <location>
        <begin position="306"/>
        <end position="330"/>
    </location>
</feature>
<evidence type="ECO:0000256" key="2">
    <source>
        <dbReference type="ARBA" id="ARBA00022989"/>
    </source>
</evidence>
<sequence>MTSPARVWSNVATLSLCQGLAMSASALVVTVTALVGRQLAPDAGLATLPLGLQYLTMTLAAVPIARSMQRFGRRLGFSLGHGAGVAGGLAGCEAVLTADFALYCLASVLIGLYVGHSFHHRFAAAETADTVRSVDRDRALGLVLAGGVLAALAGPQLAAWSKDLFAPVTFAGSWLAVSGLAGLGLVVVQTLELPQAAVPGRRASWSQARRLLRRPAFALAMAAAAVAYAAMNLVMTVTPVAILDCHLPFAAAAFVIQWHVFAMHAPSFFTGDLIRRLGARLVMGAGVALMTGSAAINATGITLPHFLGALVLLGVGWNFLFVSATALLVRSYTQEEAAIAQGVNDTVLFATIAVSALGAGWLYDHFGWIVLNAAILVPLLVVAAGLTVMGRPSQAVPIRADD</sequence>
<keyword evidence="2 4" id="KW-1133">Transmembrane helix</keyword>
<reference evidence="6" key="2">
    <citation type="journal article" date="2020" name="Microorganisms">
        <title>Osmotic Adaptation and Compatible Solute Biosynthesis of Phototrophic Bacteria as Revealed from Genome Analyses.</title>
        <authorList>
            <person name="Imhoff J.F."/>
            <person name="Rahn T."/>
            <person name="Kunzel S."/>
            <person name="Keller A."/>
            <person name="Neulinger S.C."/>
        </authorList>
    </citation>
    <scope>NUCLEOTIDE SEQUENCE</scope>
    <source>
        <strain evidence="6">DSM 9154</strain>
    </source>
</reference>
<evidence type="ECO:0000259" key="5">
    <source>
        <dbReference type="PROSITE" id="PS50850"/>
    </source>
</evidence>
<evidence type="ECO:0000313" key="6">
    <source>
        <dbReference type="EMBL" id="MBK1698663.1"/>
    </source>
</evidence>
<feature type="domain" description="Major facilitator superfamily (MFS) profile" evidence="5">
    <location>
        <begin position="216"/>
        <end position="402"/>
    </location>
</feature>
<evidence type="ECO:0000256" key="3">
    <source>
        <dbReference type="ARBA" id="ARBA00023136"/>
    </source>
</evidence>
<dbReference type="AlphaFoldDB" id="A0A934QK75"/>
<proteinExistence type="predicted"/>
<dbReference type="Pfam" id="PF07690">
    <property type="entry name" value="MFS_1"/>
    <property type="match status" value="1"/>
</dbReference>
<dbReference type="RefSeq" id="WP_027289635.1">
    <property type="nucleotide sequence ID" value="NZ_NRRE01000028.1"/>
</dbReference>
<dbReference type="Proteomes" id="UP000778970">
    <property type="component" value="Unassembled WGS sequence"/>
</dbReference>
<organism evidence="6 7">
    <name type="scientific">Rhodovibrio salinarum</name>
    <dbReference type="NCBI Taxonomy" id="1087"/>
    <lineage>
        <taxon>Bacteria</taxon>
        <taxon>Pseudomonadati</taxon>
        <taxon>Pseudomonadota</taxon>
        <taxon>Alphaproteobacteria</taxon>
        <taxon>Rhodospirillales</taxon>
        <taxon>Rhodovibrionaceae</taxon>
        <taxon>Rhodovibrio</taxon>
    </lineage>
</organism>
<reference evidence="6" key="1">
    <citation type="submission" date="2017-08" db="EMBL/GenBank/DDBJ databases">
        <authorList>
            <person name="Imhoff J.F."/>
            <person name="Rahn T."/>
            <person name="Kuenzel S."/>
            <person name="Neulinger S.C."/>
        </authorList>
    </citation>
    <scope>NUCLEOTIDE SEQUENCE</scope>
    <source>
        <strain evidence="6">DSM 9154</strain>
    </source>
</reference>
<keyword evidence="3 4" id="KW-0472">Membrane</keyword>
<feature type="transmembrane region" description="Helical" evidence="4">
    <location>
        <begin position="249"/>
        <end position="269"/>
    </location>
</feature>
<feature type="transmembrane region" description="Helical" evidence="4">
    <location>
        <begin position="164"/>
        <end position="188"/>
    </location>
</feature>
<dbReference type="Gene3D" id="1.20.1250.20">
    <property type="entry name" value="MFS general substrate transporter like domains"/>
    <property type="match status" value="1"/>
</dbReference>
<evidence type="ECO:0000256" key="1">
    <source>
        <dbReference type="ARBA" id="ARBA00022692"/>
    </source>
</evidence>
<dbReference type="PROSITE" id="PS50850">
    <property type="entry name" value="MFS"/>
    <property type="match status" value="1"/>
</dbReference>
<feature type="transmembrane region" description="Helical" evidence="4">
    <location>
        <begin position="216"/>
        <end position="243"/>
    </location>
</feature>
<keyword evidence="1 4" id="KW-0812">Transmembrane</keyword>